<dbReference type="Gene3D" id="3.30.1550.10">
    <property type="entry name" value="Ribosomal protein L11/L12, N-terminal domain"/>
    <property type="match status" value="1"/>
</dbReference>
<sequence length="145" mass="16994">MKCNTILRLKIFATQATSKEPVGPALGQVGIPIMDFCNKFNNLTVRFFNDVLLNVLVYSYGNQNYDFVIKFPDLFYSLKRCFIKYNPMKKPGYVEFPIISLQYVSIFMLYELIEYYCIYSFINKIDVSIYKKIFNSLKSCGFLIL</sequence>
<dbReference type="GO" id="GO:0006412">
    <property type="term" value="P:translation"/>
    <property type="evidence" value="ECO:0007669"/>
    <property type="project" value="InterPro"/>
</dbReference>
<dbReference type="GO" id="GO:0003735">
    <property type="term" value="F:structural constituent of ribosome"/>
    <property type="evidence" value="ECO:0007669"/>
    <property type="project" value="InterPro"/>
</dbReference>
<dbReference type="GO" id="GO:0005840">
    <property type="term" value="C:ribosome"/>
    <property type="evidence" value="ECO:0007669"/>
    <property type="project" value="UniProtKB-KW"/>
</dbReference>
<evidence type="ECO:0000313" key="7">
    <source>
        <dbReference type="EMBL" id="AOS85682.1"/>
    </source>
</evidence>
<evidence type="ECO:0000313" key="5">
    <source>
        <dbReference type="EMBL" id="AFP72312.1"/>
    </source>
</evidence>
<comment type="similarity">
    <text evidence="1">Belongs to the universal ribosomal protein uL11 family.</text>
</comment>
<evidence type="ECO:0000259" key="4">
    <source>
        <dbReference type="Pfam" id="PF03946"/>
    </source>
</evidence>
<gene>
    <name evidence="5" type="primary">rpl11</name>
</gene>
<reference evidence="5" key="1">
    <citation type="journal article" date="2013" name="J. Eukaryot. Microbiol.">
        <title>The Mitochondrial Genome and a 60-kb Nuclear DNA Segment from Naegleria fowleri, the Causative Agent of Primary Amoebic Meningoencephalitis.</title>
        <authorList>
            <person name="Herman E.K."/>
            <person name="Greninger A.L."/>
            <person name="Visvesvara G.S."/>
            <person name="Marciano-Cabral F."/>
            <person name="Dacks J.B."/>
            <person name="Chiu C.Y."/>
        </authorList>
    </citation>
    <scope>NUCLEOTIDE SEQUENCE</scope>
</reference>
<name>M4H741_NAEFO</name>
<evidence type="ECO:0000313" key="6">
    <source>
        <dbReference type="EMBL" id="AOS85636.1"/>
    </source>
</evidence>
<keyword evidence="2 5" id="KW-0689">Ribosomal protein</keyword>
<accession>M4H741</accession>
<dbReference type="RefSeq" id="YP_007890040.1">
    <property type="nucleotide sequence ID" value="NC_021104.1"/>
</dbReference>
<evidence type="ECO:0000256" key="2">
    <source>
        <dbReference type="ARBA" id="ARBA00022980"/>
    </source>
</evidence>
<dbReference type="GeneID" id="15332080"/>
<reference evidence="7" key="3">
    <citation type="submission" date="2016-07" db="EMBL/GenBank/DDBJ databases">
        <title>genome sequences of Naegleria fowleri mitochondria.</title>
        <authorList>
            <person name="Greninger A.L."/>
            <person name="Jerome K."/>
            <person name="Dixon T."/>
        </authorList>
    </citation>
    <scope>NUCLEOTIDE SEQUENCE</scope>
    <source>
        <strain evidence="7">V419</strain>
    </source>
</reference>
<feature type="domain" description="Large ribosomal subunit protein uL11 N-terminal" evidence="4">
    <location>
        <begin position="8"/>
        <end position="60"/>
    </location>
</feature>
<dbReference type="InterPro" id="IPR036796">
    <property type="entry name" value="Ribosomal_uL11_N_sf"/>
</dbReference>
<proteinExistence type="inferred from homology"/>
<dbReference type="SUPFAM" id="SSF54747">
    <property type="entry name" value="Ribosomal L11/L12e N-terminal domain"/>
    <property type="match status" value="1"/>
</dbReference>
<dbReference type="SMR" id="M4H741"/>
<protein>
    <submittedName>
        <fullName evidence="5">Ribosomal protein L11</fullName>
    </submittedName>
</protein>
<organism evidence="5">
    <name type="scientific">Naegleria fowleri</name>
    <name type="common">Brain eating amoeba</name>
    <dbReference type="NCBI Taxonomy" id="5763"/>
    <lineage>
        <taxon>Eukaryota</taxon>
        <taxon>Discoba</taxon>
        <taxon>Heterolobosea</taxon>
        <taxon>Tetramitia</taxon>
        <taxon>Eutetramitia</taxon>
        <taxon>Vahlkampfiidae</taxon>
        <taxon>Naegleria</taxon>
    </lineage>
</organism>
<evidence type="ECO:0000256" key="1">
    <source>
        <dbReference type="ARBA" id="ARBA00010537"/>
    </source>
</evidence>
<dbReference type="GO" id="GO:1990904">
    <property type="term" value="C:ribonucleoprotein complex"/>
    <property type="evidence" value="ECO:0007669"/>
    <property type="project" value="UniProtKB-KW"/>
</dbReference>
<keyword evidence="3" id="KW-0687">Ribonucleoprotein</keyword>
<dbReference type="EMBL" id="KX580903">
    <property type="protein sequence ID" value="AOS85682.1"/>
    <property type="molecule type" value="Genomic_DNA"/>
</dbReference>
<reference evidence="6" key="2">
    <citation type="submission" date="2016-07" db="EMBL/GenBank/DDBJ databases">
        <title>genome sequence of Naegleria fowleri mitochondria.</title>
        <authorList>
            <person name="Greninger A.L."/>
            <person name="Jerome K."/>
            <person name="Dixon T."/>
        </authorList>
    </citation>
    <scope>NUCLEOTIDE SEQUENCE</scope>
    <source>
        <strain evidence="6">V511</strain>
    </source>
</reference>
<dbReference type="InterPro" id="IPR020784">
    <property type="entry name" value="Ribosomal_uL11_N"/>
</dbReference>
<dbReference type="InterPro" id="IPR000911">
    <property type="entry name" value="Ribosomal_uL11"/>
</dbReference>
<dbReference type="SMART" id="SM00649">
    <property type="entry name" value="RL11"/>
    <property type="match status" value="1"/>
</dbReference>
<dbReference type="EMBL" id="JX174181">
    <property type="protein sequence ID" value="AFP72312.1"/>
    <property type="molecule type" value="Genomic_DNA"/>
</dbReference>
<evidence type="ECO:0000256" key="3">
    <source>
        <dbReference type="ARBA" id="ARBA00023274"/>
    </source>
</evidence>
<dbReference type="AlphaFoldDB" id="M4H741"/>
<geneLocation type="mitochondrion" evidence="5"/>
<keyword evidence="5" id="KW-0496">Mitochondrion</keyword>
<dbReference type="Pfam" id="PF03946">
    <property type="entry name" value="Ribosomal_L11_N"/>
    <property type="match status" value="1"/>
</dbReference>
<dbReference type="EMBL" id="KX580902">
    <property type="protein sequence ID" value="AOS85636.1"/>
    <property type="molecule type" value="Genomic_DNA"/>
</dbReference>